<dbReference type="EMBL" id="CP009933">
    <property type="protein sequence ID" value="AKA69839.1"/>
    <property type="molecule type" value="Genomic_DNA"/>
</dbReference>
<gene>
    <name evidence="4" type="ORF">CSCA_2714</name>
</gene>
<comment type="similarity">
    <text evidence="1">Belongs to the myoviridae tail sheath protein family.</text>
</comment>
<dbReference type="InterPro" id="IPR035089">
    <property type="entry name" value="Phage_sheath_subtilisin"/>
</dbReference>
<dbReference type="KEGG" id="csq:CSCA_2714"/>
<evidence type="ECO:0000313" key="5">
    <source>
        <dbReference type="Proteomes" id="UP000033115"/>
    </source>
</evidence>
<evidence type="ECO:0000259" key="3">
    <source>
        <dbReference type="Pfam" id="PF17482"/>
    </source>
</evidence>
<reference evidence="4 5" key="1">
    <citation type="journal article" date="2015" name="J. Biotechnol.">
        <title>Complete genome sequence of a malodorant-producing acetogen, Clostridium scatologenes ATCC 25775(T).</title>
        <authorList>
            <person name="Zhu Z."/>
            <person name="Guo T."/>
            <person name="Zheng H."/>
            <person name="Song T."/>
            <person name="Ouyang P."/>
            <person name="Xie J."/>
        </authorList>
    </citation>
    <scope>NUCLEOTIDE SEQUENCE [LARGE SCALE GENOMIC DNA]</scope>
    <source>
        <strain evidence="4 5">ATCC 25775</strain>
    </source>
</reference>
<dbReference type="Pfam" id="PF04984">
    <property type="entry name" value="Phage_sheath_1"/>
    <property type="match status" value="1"/>
</dbReference>
<feature type="domain" description="Tail sheath protein subtilisin-like" evidence="2">
    <location>
        <begin position="84"/>
        <end position="227"/>
    </location>
</feature>
<dbReference type="Gene3D" id="3.30.1370.220">
    <property type="match status" value="1"/>
</dbReference>
<sequence>MLGLPSLNIIFKETGTTAIDRGTRGIVALILRDKTVPQVNPMILNGAEEIPSGLTADNQEQINLAFIGYKYPPKQVIVYVQADTAADYTEAQHYLETISWDYLAIPGISDADTTAFATWIKKLRDFNDRRVKVVLPNTAGDHEGIIDFCASTIKTVNKTYTAKEYCARIAGLLAGTPLSISATYAPLPELIDCDHLTKTDMDTAIDAGKLILMNDGRKVKVARSVNSLVTTTEDKGKIFKKTKIIDIMDQIHDDIKSTVEDNYIGKVQNDYDHKILLMSAISNYFDGLELDGLLDKGKSNVFIDTTAQKIYLKTSGYKTTDGRTVDQMSENEIKEANTEDQVFIAASIKILDAMENIKFGIAI</sequence>
<dbReference type="HOGENOM" id="CLU_060506_0_0_9"/>
<protein>
    <submittedName>
        <fullName evidence="4">Phage-like element pbsx protein XkdK</fullName>
    </submittedName>
</protein>
<accession>A0A0E3K1C3</accession>
<name>A0A0E3K1C3_CLOSL</name>
<dbReference type="Proteomes" id="UP000033115">
    <property type="component" value="Chromosome"/>
</dbReference>
<dbReference type="Gene3D" id="3.40.50.11790">
    <property type="match status" value="1"/>
</dbReference>
<dbReference type="InterPro" id="IPR020287">
    <property type="entry name" value="Tail_sheath_C"/>
</dbReference>
<dbReference type="Pfam" id="PF17482">
    <property type="entry name" value="Phage_sheath_1C"/>
    <property type="match status" value="1"/>
</dbReference>
<dbReference type="AlphaFoldDB" id="A0A0E3K1C3"/>
<dbReference type="STRING" id="1548.CSCA_2714"/>
<organism evidence="4 5">
    <name type="scientific">Clostridium scatologenes</name>
    <dbReference type="NCBI Taxonomy" id="1548"/>
    <lineage>
        <taxon>Bacteria</taxon>
        <taxon>Bacillati</taxon>
        <taxon>Bacillota</taxon>
        <taxon>Clostridia</taxon>
        <taxon>Eubacteriales</taxon>
        <taxon>Clostridiaceae</taxon>
        <taxon>Clostridium</taxon>
    </lineage>
</organism>
<keyword evidence="5" id="KW-1185">Reference proteome</keyword>
<evidence type="ECO:0000259" key="2">
    <source>
        <dbReference type="Pfam" id="PF04984"/>
    </source>
</evidence>
<evidence type="ECO:0000256" key="1">
    <source>
        <dbReference type="ARBA" id="ARBA00008005"/>
    </source>
</evidence>
<proteinExistence type="inferred from homology"/>
<evidence type="ECO:0000313" key="4">
    <source>
        <dbReference type="EMBL" id="AKA69839.1"/>
    </source>
</evidence>
<feature type="domain" description="Tail sheath protein C-terminal" evidence="3">
    <location>
        <begin position="234"/>
        <end position="361"/>
    </location>
</feature>